<proteinExistence type="inferred from homology"/>
<dbReference type="GO" id="GO:0032934">
    <property type="term" value="F:sterol binding"/>
    <property type="evidence" value="ECO:0007669"/>
    <property type="project" value="TreeGrafter"/>
</dbReference>
<protein>
    <recommendedName>
        <fullName evidence="4">Oxysterol-binding protein</fullName>
    </recommendedName>
</protein>
<dbReference type="OrthoDB" id="416222at2759"/>
<dbReference type="Pfam" id="PF01237">
    <property type="entry name" value="Oxysterol_BP"/>
    <property type="match status" value="1"/>
</dbReference>
<dbReference type="PANTHER" id="PTHR10972">
    <property type="entry name" value="OXYSTEROL-BINDING PROTEIN-RELATED"/>
    <property type="match status" value="1"/>
</dbReference>
<dbReference type="Gene3D" id="3.30.70.3490">
    <property type="match status" value="1"/>
</dbReference>
<dbReference type="GO" id="GO:0120009">
    <property type="term" value="P:intermembrane lipid transfer"/>
    <property type="evidence" value="ECO:0007669"/>
    <property type="project" value="UniProtKB-ARBA"/>
</dbReference>
<dbReference type="InterPro" id="IPR037239">
    <property type="entry name" value="OSBP_sf"/>
</dbReference>
<dbReference type="FunFam" id="2.40.160.120:FF:000001">
    <property type="entry name" value="Oxysterol-binding protein"/>
    <property type="match status" value="1"/>
</dbReference>
<evidence type="ECO:0000313" key="3">
    <source>
        <dbReference type="Proteomes" id="UP000054097"/>
    </source>
</evidence>
<dbReference type="GO" id="GO:0006887">
    <property type="term" value="P:exocytosis"/>
    <property type="evidence" value="ECO:0007669"/>
    <property type="project" value="TreeGrafter"/>
</dbReference>
<dbReference type="InterPro" id="IPR000648">
    <property type="entry name" value="Oxysterol-bd"/>
</dbReference>
<dbReference type="GO" id="GO:0030011">
    <property type="term" value="P:maintenance of cell polarity"/>
    <property type="evidence" value="ECO:0007669"/>
    <property type="project" value="TreeGrafter"/>
</dbReference>
<dbReference type="GO" id="GO:0005886">
    <property type="term" value="C:plasma membrane"/>
    <property type="evidence" value="ECO:0007669"/>
    <property type="project" value="TreeGrafter"/>
</dbReference>
<dbReference type="GO" id="GO:0032541">
    <property type="term" value="C:cortical endoplasmic reticulum"/>
    <property type="evidence" value="ECO:0007669"/>
    <property type="project" value="TreeGrafter"/>
</dbReference>
<accession>A0A0C3BCF6</accession>
<sequence>MSGRYDTCSIPILARSSSLSKDLSQISLPVGFNEPISILQRLAEDLEYAELIERTVDTEDPIHRLCLVAAFAVSGYACTRLRASRKPFNPMLGETFEDSRFNFIAEKVCHVPPVMACHASGKGWTYDSVTQAKQKFWGRSLEIIPMGTTTLRVGNDVYSWQKPSSFMRNIVAGTKYLEHVGCMIINNQTDGRRCEITFKEAGMWGNANVVNAVVFSPKGHVETKIDGKWDESLAKVVSRNQLEVLWRANDLPSHAQDYFGFTNFAMTLNEITEDLQITGEDGSTVVGYKFPLTDSRLRPDQRALEEGRVDEADEIKTIVEEKQRARRRAGKEVKPRWFKKTGNEDNEWAYAGGYWEAREEGWGKQAPLW</sequence>
<dbReference type="PANTHER" id="PTHR10972:SF203">
    <property type="entry name" value="OXYSTEROL-BINDING PROTEIN HOMOLOG 3"/>
    <property type="match status" value="1"/>
</dbReference>
<dbReference type="Gene3D" id="2.40.160.120">
    <property type="match status" value="1"/>
</dbReference>
<evidence type="ECO:0000256" key="1">
    <source>
        <dbReference type="ARBA" id="ARBA00008842"/>
    </source>
</evidence>
<organism evidence="2 3">
    <name type="scientific">Serendipita vermifera MAFF 305830</name>
    <dbReference type="NCBI Taxonomy" id="933852"/>
    <lineage>
        <taxon>Eukaryota</taxon>
        <taxon>Fungi</taxon>
        <taxon>Dikarya</taxon>
        <taxon>Basidiomycota</taxon>
        <taxon>Agaricomycotina</taxon>
        <taxon>Agaricomycetes</taxon>
        <taxon>Sebacinales</taxon>
        <taxon>Serendipitaceae</taxon>
        <taxon>Serendipita</taxon>
    </lineage>
</organism>
<evidence type="ECO:0008006" key="4">
    <source>
        <dbReference type="Google" id="ProtNLM"/>
    </source>
</evidence>
<name>A0A0C3BCF6_SERVB</name>
<reference evidence="2 3" key="1">
    <citation type="submission" date="2014-04" db="EMBL/GenBank/DDBJ databases">
        <authorList>
            <consortium name="DOE Joint Genome Institute"/>
            <person name="Kuo A."/>
            <person name="Zuccaro A."/>
            <person name="Kohler A."/>
            <person name="Nagy L.G."/>
            <person name="Floudas D."/>
            <person name="Copeland A."/>
            <person name="Barry K.W."/>
            <person name="Cichocki N."/>
            <person name="Veneault-Fourrey C."/>
            <person name="LaButti K."/>
            <person name="Lindquist E.A."/>
            <person name="Lipzen A."/>
            <person name="Lundell T."/>
            <person name="Morin E."/>
            <person name="Murat C."/>
            <person name="Sun H."/>
            <person name="Tunlid A."/>
            <person name="Henrissat B."/>
            <person name="Grigoriev I.V."/>
            <person name="Hibbett D.S."/>
            <person name="Martin F."/>
            <person name="Nordberg H.P."/>
            <person name="Cantor M.N."/>
            <person name="Hua S.X."/>
        </authorList>
    </citation>
    <scope>NUCLEOTIDE SEQUENCE [LARGE SCALE GENOMIC DNA]</scope>
    <source>
        <strain evidence="2 3">MAFF 305830</strain>
    </source>
</reference>
<gene>
    <name evidence="2" type="ORF">M408DRAFT_60077</name>
</gene>
<dbReference type="GO" id="GO:0035621">
    <property type="term" value="P:ER to Golgi ceramide transport"/>
    <property type="evidence" value="ECO:0007669"/>
    <property type="project" value="TreeGrafter"/>
</dbReference>
<dbReference type="EMBL" id="KN824277">
    <property type="protein sequence ID" value="KIM34510.1"/>
    <property type="molecule type" value="Genomic_DNA"/>
</dbReference>
<evidence type="ECO:0000313" key="2">
    <source>
        <dbReference type="EMBL" id="KIM34510.1"/>
    </source>
</evidence>
<dbReference type="GO" id="GO:0005829">
    <property type="term" value="C:cytosol"/>
    <property type="evidence" value="ECO:0007669"/>
    <property type="project" value="TreeGrafter"/>
</dbReference>
<dbReference type="STRING" id="933852.A0A0C3BCF6"/>
<comment type="similarity">
    <text evidence="1">Belongs to the OSBP family.</text>
</comment>
<dbReference type="HOGENOM" id="CLU_007105_6_0_1"/>
<dbReference type="Proteomes" id="UP000054097">
    <property type="component" value="Unassembled WGS sequence"/>
</dbReference>
<dbReference type="GO" id="GO:0034727">
    <property type="term" value="P:piecemeal microautophagy of the nucleus"/>
    <property type="evidence" value="ECO:0007669"/>
    <property type="project" value="TreeGrafter"/>
</dbReference>
<dbReference type="SUPFAM" id="SSF144000">
    <property type="entry name" value="Oxysterol-binding protein-like"/>
    <property type="match status" value="1"/>
</dbReference>
<reference evidence="3" key="2">
    <citation type="submission" date="2015-01" db="EMBL/GenBank/DDBJ databases">
        <title>Evolutionary Origins and Diversification of the Mycorrhizal Mutualists.</title>
        <authorList>
            <consortium name="DOE Joint Genome Institute"/>
            <consortium name="Mycorrhizal Genomics Consortium"/>
            <person name="Kohler A."/>
            <person name="Kuo A."/>
            <person name="Nagy L.G."/>
            <person name="Floudas D."/>
            <person name="Copeland A."/>
            <person name="Barry K.W."/>
            <person name="Cichocki N."/>
            <person name="Veneault-Fourrey C."/>
            <person name="LaButti K."/>
            <person name="Lindquist E.A."/>
            <person name="Lipzen A."/>
            <person name="Lundell T."/>
            <person name="Morin E."/>
            <person name="Murat C."/>
            <person name="Riley R."/>
            <person name="Ohm R."/>
            <person name="Sun H."/>
            <person name="Tunlid A."/>
            <person name="Henrissat B."/>
            <person name="Grigoriev I.V."/>
            <person name="Hibbett D.S."/>
            <person name="Martin F."/>
        </authorList>
    </citation>
    <scope>NUCLEOTIDE SEQUENCE [LARGE SCALE GENOMIC DNA]</scope>
    <source>
        <strain evidence="3">MAFF 305830</strain>
    </source>
</reference>
<dbReference type="GO" id="GO:0097038">
    <property type="term" value="C:perinuclear endoplasmic reticulum"/>
    <property type="evidence" value="ECO:0007669"/>
    <property type="project" value="TreeGrafter"/>
</dbReference>
<dbReference type="AlphaFoldDB" id="A0A0C3BCF6"/>
<keyword evidence="3" id="KW-1185">Reference proteome</keyword>
<dbReference type="GO" id="GO:0006897">
    <property type="term" value="P:endocytosis"/>
    <property type="evidence" value="ECO:0007669"/>
    <property type="project" value="TreeGrafter"/>
</dbReference>